<name>A0ABP5UJD5_9ACTN</name>
<dbReference type="InterPro" id="IPR036388">
    <property type="entry name" value="WH-like_DNA-bd_sf"/>
</dbReference>
<evidence type="ECO:0000256" key="1">
    <source>
        <dbReference type="ARBA" id="ARBA00009437"/>
    </source>
</evidence>
<dbReference type="Proteomes" id="UP001501444">
    <property type="component" value="Unassembled WGS sequence"/>
</dbReference>
<feature type="domain" description="HTH lysR-type" evidence="5">
    <location>
        <begin position="1"/>
        <end position="58"/>
    </location>
</feature>
<keyword evidence="7" id="KW-1185">Reference proteome</keyword>
<dbReference type="Pfam" id="PF00126">
    <property type="entry name" value="HTH_1"/>
    <property type="match status" value="1"/>
</dbReference>
<evidence type="ECO:0000256" key="4">
    <source>
        <dbReference type="ARBA" id="ARBA00023163"/>
    </source>
</evidence>
<evidence type="ECO:0000313" key="7">
    <source>
        <dbReference type="Proteomes" id="UP001501444"/>
    </source>
</evidence>
<evidence type="ECO:0000256" key="3">
    <source>
        <dbReference type="ARBA" id="ARBA00023125"/>
    </source>
</evidence>
<dbReference type="Gene3D" id="1.10.10.10">
    <property type="entry name" value="Winged helix-like DNA-binding domain superfamily/Winged helix DNA-binding domain"/>
    <property type="match status" value="1"/>
</dbReference>
<dbReference type="SUPFAM" id="SSF53850">
    <property type="entry name" value="Periplasmic binding protein-like II"/>
    <property type="match status" value="1"/>
</dbReference>
<dbReference type="PRINTS" id="PR00039">
    <property type="entry name" value="HTHLYSR"/>
</dbReference>
<sequence length="290" mass="30578">MELHQLEYLVAVVEEGGFTRAAARLHIAQPGVSAQIRKLERELGQPLLDRSARAVRPTAAGRAVLPYARAALAAVEGACQAVDELTGLTRGRVAIGTVTSHTVDLAGILADFNARHPLVEITLVEDASERLVDDVREGRLDAAIVALGAADPDGLDVHVVTDEAIDAAVWPGHELAGRDTIPLTALRDRALICLPRGGGIRAILDEACAAAGFTPRVAFEAGSPAVLEQLAARRLGVAILPSSIARHRAHLHALRIVRPSLRGRLGLAWRRSGPTSPAAAAWLAHARASL</sequence>
<dbReference type="InterPro" id="IPR036390">
    <property type="entry name" value="WH_DNA-bd_sf"/>
</dbReference>
<dbReference type="InterPro" id="IPR050950">
    <property type="entry name" value="HTH-type_LysR_regulators"/>
</dbReference>
<accession>A0ABP5UJD5</accession>
<dbReference type="InterPro" id="IPR000847">
    <property type="entry name" value="LysR_HTH_N"/>
</dbReference>
<reference evidence="7" key="1">
    <citation type="journal article" date="2019" name="Int. J. Syst. Evol. Microbiol.">
        <title>The Global Catalogue of Microorganisms (GCM) 10K type strain sequencing project: providing services to taxonomists for standard genome sequencing and annotation.</title>
        <authorList>
            <consortium name="The Broad Institute Genomics Platform"/>
            <consortium name="The Broad Institute Genome Sequencing Center for Infectious Disease"/>
            <person name="Wu L."/>
            <person name="Ma J."/>
        </authorList>
    </citation>
    <scope>NUCLEOTIDE SEQUENCE [LARGE SCALE GENOMIC DNA]</scope>
    <source>
        <strain evidence="7">JCM 3272</strain>
    </source>
</reference>
<keyword evidence="3" id="KW-0238">DNA-binding</keyword>
<keyword evidence="2" id="KW-0805">Transcription regulation</keyword>
<dbReference type="EMBL" id="BAAARV010000088">
    <property type="protein sequence ID" value="GAA2380757.1"/>
    <property type="molecule type" value="Genomic_DNA"/>
</dbReference>
<dbReference type="PROSITE" id="PS50931">
    <property type="entry name" value="HTH_LYSR"/>
    <property type="match status" value="1"/>
</dbReference>
<evidence type="ECO:0000259" key="5">
    <source>
        <dbReference type="PROSITE" id="PS50931"/>
    </source>
</evidence>
<dbReference type="Gene3D" id="3.40.190.290">
    <property type="match status" value="1"/>
</dbReference>
<proteinExistence type="inferred from homology"/>
<dbReference type="RefSeq" id="WP_344618627.1">
    <property type="nucleotide sequence ID" value="NZ_BAAARV010000088.1"/>
</dbReference>
<organism evidence="6 7">
    <name type="scientific">Dactylosporangium salmoneum</name>
    <dbReference type="NCBI Taxonomy" id="53361"/>
    <lineage>
        <taxon>Bacteria</taxon>
        <taxon>Bacillati</taxon>
        <taxon>Actinomycetota</taxon>
        <taxon>Actinomycetes</taxon>
        <taxon>Micromonosporales</taxon>
        <taxon>Micromonosporaceae</taxon>
        <taxon>Dactylosporangium</taxon>
    </lineage>
</organism>
<protein>
    <submittedName>
        <fullName evidence="6">LysR substrate-binding domain-containing protein</fullName>
    </submittedName>
</protein>
<comment type="caution">
    <text evidence="6">The sequence shown here is derived from an EMBL/GenBank/DDBJ whole genome shotgun (WGS) entry which is preliminary data.</text>
</comment>
<dbReference type="Pfam" id="PF03466">
    <property type="entry name" value="LysR_substrate"/>
    <property type="match status" value="1"/>
</dbReference>
<evidence type="ECO:0000256" key="2">
    <source>
        <dbReference type="ARBA" id="ARBA00023015"/>
    </source>
</evidence>
<evidence type="ECO:0000313" key="6">
    <source>
        <dbReference type="EMBL" id="GAA2380757.1"/>
    </source>
</evidence>
<comment type="similarity">
    <text evidence="1">Belongs to the LysR transcriptional regulatory family.</text>
</comment>
<keyword evidence="4" id="KW-0804">Transcription</keyword>
<gene>
    <name evidence="6" type="ORF">GCM10010170_088080</name>
</gene>
<dbReference type="SUPFAM" id="SSF46785">
    <property type="entry name" value="Winged helix' DNA-binding domain"/>
    <property type="match status" value="1"/>
</dbReference>
<dbReference type="InterPro" id="IPR005119">
    <property type="entry name" value="LysR_subst-bd"/>
</dbReference>
<dbReference type="PANTHER" id="PTHR30419">
    <property type="entry name" value="HTH-TYPE TRANSCRIPTIONAL REGULATOR YBHD"/>
    <property type="match status" value="1"/>
</dbReference>